<accession>A0ABR0KDB3</accession>
<gene>
    <name evidence="2" type="ORF">LTR24_004173</name>
</gene>
<proteinExistence type="predicted"/>
<dbReference type="PANTHER" id="PTHR43736">
    <property type="entry name" value="ADP-RIBOSE PYROPHOSPHATASE"/>
    <property type="match status" value="1"/>
</dbReference>
<keyword evidence="3" id="KW-1185">Reference proteome</keyword>
<dbReference type="PROSITE" id="PS51462">
    <property type="entry name" value="NUDIX"/>
    <property type="match status" value="1"/>
</dbReference>
<dbReference type="InterPro" id="IPR000086">
    <property type="entry name" value="NUDIX_hydrolase_dom"/>
</dbReference>
<evidence type="ECO:0000259" key="1">
    <source>
        <dbReference type="PROSITE" id="PS51462"/>
    </source>
</evidence>
<reference evidence="2 3" key="1">
    <citation type="submission" date="2023-08" db="EMBL/GenBank/DDBJ databases">
        <title>Black Yeasts Isolated from many extreme environments.</title>
        <authorList>
            <person name="Coleine C."/>
            <person name="Stajich J.E."/>
            <person name="Selbmann L."/>
        </authorList>
    </citation>
    <scope>NUCLEOTIDE SEQUENCE [LARGE SCALE GENOMIC DNA]</scope>
    <source>
        <strain evidence="2 3">CCFEE 5885</strain>
    </source>
</reference>
<evidence type="ECO:0000313" key="3">
    <source>
        <dbReference type="Proteomes" id="UP001345013"/>
    </source>
</evidence>
<sequence length="167" mass="18058">MISTVDPSQPSTQYPTFTIDPSLSAFQLPPKTYLSTLPNDISNSTSLLTPRFIAVGALTFDSHSRILLIQRASTDSMPHLWEIPGGGCDEDDPTILHSVARELEEEAGLRARHVWAAEEEVRAGRVGGVDIKFTTAEQKQVILDAFQVRRTILRGSAAGVEGGIATG</sequence>
<dbReference type="PANTHER" id="PTHR43736:SF1">
    <property type="entry name" value="DIHYDRONEOPTERIN TRIPHOSPHATE DIPHOSPHATASE"/>
    <property type="match status" value="1"/>
</dbReference>
<organism evidence="2 3">
    <name type="scientific">Lithohypha guttulata</name>
    <dbReference type="NCBI Taxonomy" id="1690604"/>
    <lineage>
        <taxon>Eukaryota</taxon>
        <taxon>Fungi</taxon>
        <taxon>Dikarya</taxon>
        <taxon>Ascomycota</taxon>
        <taxon>Pezizomycotina</taxon>
        <taxon>Eurotiomycetes</taxon>
        <taxon>Chaetothyriomycetidae</taxon>
        <taxon>Chaetothyriales</taxon>
        <taxon>Trichomeriaceae</taxon>
        <taxon>Lithohypha</taxon>
    </lineage>
</organism>
<protein>
    <recommendedName>
        <fullName evidence="1">Nudix hydrolase domain-containing protein</fullName>
    </recommendedName>
</protein>
<dbReference type="InterPro" id="IPR015797">
    <property type="entry name" value="NUDIX_hydrolase-like_dom_sf"/>
</dbReference>
<dbReference type="SUPFAM" id="SSF55811">
    <property type="entry name" value="Nudix"/>
    <property type="match status" value="1"/>
</dbReference>
<dbReference type="CDD" id="cd02883">
    <property type="entry name" value="NUDIX_Hydrolase"/>
    <property type="match status" value="1"/>
</dbReference>
<dbReference type="Pfam" id="PF00293">
    <property type="entry name" value="NUDIX"/>
    <property type="match status" value="1"/>
</dbReference>
<feature type="domain" description="Nudix hydrolase" evidence="1">
    <location>
        <begin position="50"/>
        <end position="167"/>
    </location>
</feature>
<comment type="caution">
    <text evidence="2">The sequence shown here is derived from an EMBL/GenBank/DDBJ whole genome shotgun (WGS) entry which is preliminary data.</text>
</comment>
<dbReference type="Proteomes" id="UP001345013">
    <property type="component" value="Unassembled WGS sequence"/>
</dbReference>
<name>A0ABR0KDB3_9EURO</name>
<dbReference type="Gene3D" id="3.90.79.10">
    <property type="entry name" value="Nucleoside Triphosphate Pyrophosphohydrolase"/>
    <property type="match status" value="1"/>
</dbReference>
<evidence type="ECO:0000313" key="2">
    <source>
        <dbReference type="EMBL" id="KAK5093619.1"/>
    </source>
</evidence>
<dbReference type="EMBL" id="JAVRRG010000041">
    <property type="protein sequence ID" value="KAK5093619.1"/>
    <property type="molecule type" value="Genomic_DNA"/>
</dbReference>